<keyword evidence="4 5" id="KW-0472">Membrane</keyword>
<dbReference type="AlphaFoldDB" id="A0A1Z5JVH2"/>
<dbReference type="GO" id="GO:0000139">
    <property type="term" value="C:Golgi membrane"/>
    <property type="evidence" value="ECO:0007669"/>
    <property type="project" value="InterPro"/>
</dbReference>
<evidence type="ECO:0000313" key="7">
    <source>
        <dbReference type="Proteomes" id="UP000198406"/>
    </source>
</evidence>
<evidence type="ECO:0000256" key="5">
    <source>
        <dbReference type="SAM" id="Phobius"/>
    </source>
</evidence>
<feature type="transmembrane region" description="Helical" evidence="5">
    <location>
        <begin position="379"/>
        <end position="397"/>
    </location>
</feature>
<proteinExistence type="predicted"/>
<organism evidence="6 7">
    <name type="scientific">Fistulifera solaris</name>
    <name type="common">Oleaginous diatom</name>
    <dbReference type="NCBI Taxonomy" id="1519565"/>
    <lineage>
        <taxon>Eukaryota</taxon>
        <taxon>Sar</taxon>
        <taxon>Stramenopiles</taxon>
        <taxon>Ochrophyta</taxon>
        <taxon>Bacillariophyta</taxon>
        <taxon>Bacillariophyceae</taxon>
        <taxon>Bacillariophycidae</taxon>
        <taxon>Naviculales</taxon>
        <taxon>Naviculaceae</taxon>
        <taxon>Fistulifera</taxon>
    </lineage>
</organism>
<evidence type="ECO:0000256" key="1">
    <source>
        <dbReference type="ARBA" id="ARBA00004141"/>
    </source>
</evidence>
<dbReference type="FunCoup" id="A0A1Z5JVH2">
    <property type="interactions" value="12"/>
</dbReference>
<dbReference type="InterPro" id="IPR037185">
    <property type="entry name" value="EmrE-like"/>
</dbReference>
<dbReference type="Pfam" id="PF04142">
    <property type="entry name" value="Nuc_sug_transp"/>
    <property type="match status" value="1"/>
</dbReference>
<feature type="transmembrane region" description="Helical" evidence="5">
    <location>
        <begin position="160"/>
        <end position="180"/>
    </location>
</feature>
<protein>
    <submittedName>
        <fullName evidence="6">Solute carrier family 35 (UDP-sugar transporter), member A1/2/3</fullName>
    </submittedName>
</protein>
<keyword evidence="6" id="KW-0813">Transport</keyword>
<sequence>MRPLRWKLESLAFHNFTPSVQRRPVAMERVNRASMMKPQKDTYILDSDCSSDDDDLEKSLLTAVDDYNSDKSESNESSSTTPVVTRLGLLALLLLTLHNCFSMLLIRFVMKDQPNFLASAAVLVSELIKLVCSCSYILFIQKKSIGSIAKFLKEDKRNTMLLVVPACAYNFQMSMAYVALANIDAALYSVICQSRLLFTAVCAVIFLRKKLKYIQLLSLILLTCGVMLCNMADQKDPTDDSNGSTSSVTLGISAALGISFSSGIASVYTERVIKGNKNKNISEQEYGLAYTQVQLALMSILTMGTYAFIQDWDVIQTYGLFHNFTSWAALSVVNNAVGGLIVASVLKYADSVLKGYATALAATLTGILSYFMFGTALNSIYFMGIINVLVAVILYNGNDDLHRLMC</sequence>
<dbReference type="GO" id="GO:0015165">
    <property type="term" value="F:pyrimidine nucleotide-sugar transmembrane transporter activity"/>
    <property type="evidence" value="ECO:0007669"/>
    <property type="project" value="InterPro"/>
</dbReference>
<feature type="transmembrane region" description="Helical" evidence="5">
    <location>
        <begin position="353"/>
        <end position="373"/>
    </location>
</feature>
<comment type="subcellular location">
    <subcellularLocation>
        <location evidence="1">Membrane</location>
        <topology evidence="1">Multi-pass membrane protein</topology>
    </subcellularLocation>
</comment>
<dbReference type="OrthoDB" id="408493at2759"/>
<feature type="transmembrane region" description="Helical" evidence="5">
    <location>
        <begin position="87"/>
        <end position="110"/>
    </location>
</feature>
<feature type="transmembrane region" description="Helical" evidence="5">
    <location>
        <begin position="116"/>
        <end position="139"/>
    </location>
</feature>
<evidence type="ECO:0000256" key="3">
    <source>
        <dbReference type="ARBA" id="ARBA00022989"/>
    </source>
</evidence>
<keyword evidence="2 5" id="KW-0812">Transmembrane</keyword>
<dbReference type="EMBL" id="BDSP01000122">
    <property type="protein sequence ID" value="GAX17768.1"/>
    <property type="molecule type" value="Genomic_DNA"/>
</dbReference>
<dbReference type="PANTHER" id="PTHR10231">
    <property type="entry name" value="NUCLEOTIDE-SUGAR TRANSMEMBRANE TRANSPORTER"/>
    <property type="match status" value="1"/>
</dbReference>
<evidence type="ECO:0000256" key="2">
    <source>
        <dbReference type="ARBA" id="ARBA00022692"/>
    </source>
</evidence>
<reference evidence="6 7" key="1">
    <citation type="journal article" date="2015" name="Plant Cell">
        <title>Oil accumulation by the oleaginous diatom Fistulifera solaris as revealed by the genome and transcriptome.</title>
        <authorList>
            <person name="Tanaka T."/>
            <person name="Maeda Y."/>
            <person name="Veluchamy A."/>
            <person name="Tanaka M."/>
            <person name="Abida H."/>
            <person name="Marechal E."/>
            <person name="Bowler C."/>
            <person name="Muto M."/>
            <person name="Sunaga Y."/>
            <person name="Tanaka M."/>
            <person name="Yoshino T."/>
            <person name="Taniguchi T."/>
            <person name="Fukuda Y."/>
            <person name="Nemoto M."/>
            <person name="Matsumoto M."/>
            <person name="Wong P.S."/>
            <person name="Aburatani S."/>
            <person name="Fujibuchi W."/>
        </authorList>
    </citation>
    <scope>NUCLEOTIDE SEQUENCE [LARGE SCALE GENOMIC DNA]</scope>
    <source>
        <strain evidence="6 7">JPCC DA0580</strain>
    </source>
</reference>
<feature type="transmembrane region" description="Helical" evidence="5">
    <location>
        <begin position="245"/>
        <end position="268"/>
    </location>
</feature>
<dbReference type="PIRSF" id="PIRSF005799">
    <property type="entry name" value="UDP-gal_transpt"/>
    <property type="match status" value="1"/>
</dbReference>
<dbReference type="InterPro" id="IPR007271">
    <property type="entry name" value="Nuc_sug_transpt"/>
</dbReference>
<evidence type="ECO:0000256" key="4">
    <source>
        <dbReference type="ARBA" id="ARBA00023136"/>
    </source>
</evidence>
<dbReference type="SUPFAM" id="SSF103481">
    <property type="entry name" value="Multidrug resistance efflux transporter EmrE"/>
    <property type="match status" value="1"/>
</dbReference>
<keyword evidence="3 5" id="KW-1133">Transmembrane helix</keyword>
<keyword evidence="7" id="KW-1185">Reference proteome</keyword>
<dbReference type="NCBIfam" id="TIGR00803">
    <property type="entry name" value="nst"/>
    <property type="match status" value="1"/>
</dbReference>
<comment type="caution">
    <text evidence="6">The sequence shown here is derived from an EMBL/GenBank/DDBJ whole genome shotgun (WGS) entry which is preliminary data.</text>
</comment>
<accession>A0A1Z5JVH2</accession>
<feature type="transmembrane region" description="Helical" evidence="5">
    <location>
        <begin position="288"/>
        <end position="309"/>
    </location>
</feature>
<dbReference type="Proteomes" id="UP000198406">
    <property type="component" value="Unassembled WGS sequence"/>
</dbReference>
<feature type="transmembrane region" description="Helical" evidence="5">
    <location>
        <begin position="214"/>
        <end position="233"/>
    </location>
</feature>
<name>A0A1Z5JVH2_FISSO</name>
<keyword evidence="6" id="KW-0762">Sugar transport</keyword>
<gene>
    <name evidence="6" type="ORF">FisN_24Hh165</name>
</gene>
<dbReference type="InParanoid" id="A0A1Z5JVH2"/>
<feature type="transmembrane region" description="Helical" evidence="5">
    <location>
        <begin position="324"/>
        <end position="346"/>
    </location>
</feature>
<feature type="transmembrane region" description="Helical" evidence="5">
    <location>
        <begin position="186"/>
        <end position="207"/>
    </location>
</feature>
<evidence type="ECO:0000313" key="6">
    <source>
        <dbReference type="EMBL" id="GAX17768.1"/>
    </source>
</evidence>